<dbReference type="OrthoDB" id="9784941at2"/>
<keyword evidence="1" id="KW-0175">Coiled coil</keyword>
<evidence type="ECO:0000313" key="2">
    <source>
        <dbReference type="EMBL" id="SOY29609.1"/>
    </source>
</evidence>
<dbReference type="Proteomes" id="UP000236311">
    <property type="component" value="Unassembled WGS sequence"/>
</dbReference>
<keyword evidence="3" id="KW-1185">Reference proteome</keyword>
<feature type="coiled-coil region" evidence="1">
    <location>
        <begin position="36"/>
        <end position="117"/>
    </location>
</feature>
<accession>A0A2K4ZGK7</accession>
<proteinExistence type="predicted"/>
<organism evidence="2 3">
    <name type="scientific">Acetatifactor muris</name>
    <dbReference type="NCBI Taxonomy" id="879566"/>
    <lineage>
        <taxon>Bacteria</taxon>
        <taxon>Bacillati</taxon>
        <taxon>Bacillota</taxon>
        <taxon>Clostridia</taxon>
        <taxon>Lachnospirales</taxon>
        <taxon>Lachnospiraceae</taxon>
        <taxon>Acetatifactor</taxon>
    </lineage>
</organism>
<evidence type="ECO:0000313" key="3">
    <source>
        <dbReference type="Proteomes" id="UP000236311"/>
    </source>
</evidence>
<protein>
    <submittedName>
        <fullName evidence="2">Uncharacterized protein</fullName>
    </submittedName>
</protein>
<gene>
    <name evidence="2" type="ORF">AMURIS_02330</name>
</gene>
<dbReference type="EMBL" id="OFSM01000011">
    <property type="protein sequence ID" value="SOY29609.1"/>
    <property type="molecule type" value="Genomic_DNA"/>
</dbReference>
<name>A0A2K4ZGK7_9FIRM</name>
<reference evidence="2 3" key="1">
    <citation type="submission" date="2018-01" db="EMBL/GenBank/DDBJ databases">
        <authorList>
            <person name="Gaut B.S."/>
            <person name="Morton B.R."/>
            <person name="Clegg M.T."/>
            <person name="Duvall M.R."/>
        </authorList>
    </citation>
    <scope>NUCLEOTIDE SEQUENCE [LARGE SCALE GENOMIC DNA]</scope>
    <source>
        <strain evidence="2">GP69</strain>
    </source>
</reference>
<dbReference type="AlphaFoldDB" id="A0A2K4ZGK7"/>
<evidence type="ECO:0000256" key="1">
    <source>
        <dbReference type="SAM" id="Coils"/>
    </source>
</evidence>
<sequence length="209" mass="24694">MESRGEGKQREMFIRALEGKKIPVLTLDNKWYRLLTEEARREVSGLEEQLNSLLKQQGKLNNEVKDIKRLKKKLMNEIVSLMDEAGQDEDSENARKIEQNKKLVEECNERLEARQDQLLEIPRQIDQANFQLMLATMDCCYDTMQENKEGIREIAEWVSEVRVELKKRLVRKQEMEQRNSDIYAYMHDVFGAEVIEIFDMQYDSGEKAD</sequence>
<dbReference type="RefSeq" id="WP_103239713.1">
    <property type="nucleotide sequence ID" value="NZ_CANRXC010000006.1"/>
</dbReference>